<dbReference type="NCBIfam" id="TIGR02392">
    <property type="entry name" value="rpoH_proteo"/>
    <property type="match status" value="1"/>
</dbReference>
<dbReference type="GO" id="GO:0006352">
    <property type="term" value="P:DNA-templated transcription initiation"/>
    <property type="evidence" value="ECO:0007669"/>
    <property type="project" value="UniProtKB-UniRule"/>
</dbReference>
<proteinExistence type="inferred from homology"/>
<dbReference type="OrthoDB" id="9809557at2"/>
<comment type="similarity">
    <text evidence="1">Belongs to the sigma-70 factor family.</text>
</comment>
<evidence type="ECO:0000256" key="7">
    <source>
        <dbReference type="ARBA" id="ARBA00023163"/>
    </source>
</evidence>
<comment type="caution">
    <text evidence="13">The sequence shown here is derived from an EMBL/GenBank/DDBJ whole genome shotgun (WGS) entry which is preliminary data.</text>
</comment>
<organism evidence="13 14">
    <name type="scientific">Bradyrhizobium canariense</name>
    <dbReference type="NCBI Taxonomy" id="255045"/>
    <lineage>
        <taxon>Bacteria</taxon>
        <taxon>Pseudomonadati</taxon>
        <taxon>Pseudomonadota</taxon>
        <taxon>Alphaproteobacteria</taxon>
        <taxon>Hyphomicrobiales</taxon>
        <taxon>Nitrobacteraceae</taxon>
        <taxon>Bradyrhizobium</taxon>
    </lineage>
</organism>
<dbReference type="SUPFAM" id="SSF88946">
    <property type="entry name" value="Sigma2 domain of RNA polymerase sigma factors"/>
    <property type="match status" value="1"/>
</dbReference>
<dbReference type="Pfam" id="PF04542">
    <property type="entry name" value="Sigma70_r2"/>
    <property type="match status" value="1"/>
</dbReference>
<keyword evidence="7" id="KW-0804">Transcription</keyword>
<dbReference type="InterPro" id="IPR007627">
    <property type="entry name" value="RNA_pol_sigma70_r2"/>
</dbReference>
<sequence length="318" mass="35786">MQDCNVAVAQTTLKTTAINRMESAPVGRYAGAIRRFEMLEQEQEQQLARRWQELGDQTAADALVTSHLRLAASVAKRYRGYGLPLADIISEANLGLVMAATRYAPGRGSRFSTYALWWIKATIHDYILRSWSLVKIGTTAAQKKLFFSLRREMRKLASETSSLTPEVADAIAKRLEVSPRDVLEMDRRLNGDLSLNRPVSEDSETVDWQSRLVDPSPTAEALLAEHDESEQQARALRAALDTLTSRERRVFEARRLNDRPATLEVLACELSISSERVRQIETCAFEKVKRAARRNLRPDRSASNSEPGQEPNKQMEAA</sequence>
<dbReference type="NCBIfam" id="NF005143">
    <property type="entry name" value="PRK06596.1"/>
    <property type="match status" value="1"/>
</dbReference>
<keyword evidence="3" id="KW-0805">Transcription regulation</keyword>
<dbReference type="InterPro" id="IPR013325">
    <property type="entry name" value="RNA_pol_sigma_r2"/>
</dbReference>
<dbReference type="SUPFAM" id="SSF88659">
    <property type="entry name" value="Sigma3 and sigma4 domains of RNA polymerase sigma factors"/>
    <property type="match status" value="1"/>
</dbReference>
<evidence type="ECO:0000256" key="5">
    <source>
        <dbReference type="ARBA" id="ARBA00023082"/>
    </source>
</evidence>
<dbReference type="Proteomes" id="UP000193553">
    <property type="component" value="Unassembled WGS sequence"/>
</dbReference>
<evidence type="ECO:0000256" key="3">
    <source>
        <dbReference type="ARBA" id="ARBA00023015"/>
    </source>
</evidence>
<dbReference type="Gene3D" id="1.20.120.1810">
    <property type="match status" value="1"/>
</dbReference>
<evidence type="ECO:0000256" key="9">
    <source>
        <dbReference type="SAM" id="Coils"/>
    </source>
</evidence>
<evidence type="ECO:0000256" key="2">
    <source>
        <dbReference type="ARBA" id="ARBA00022490"/>
    </source>
</evidence>
<evidence type="ECO:0000313" key="14">
    <source>
        <dbReference type="Proteomes" id="UP000193553"/>
    </source>
</evidence>
<evidence type="ECO:0000256" key="6">
    <source>
        <dbReference type="ARBA" id="ARBA00023125"/>
    </source>
</evidence>
<dbReference type="PANTHER" id="PTHR30376:SF3">
    <property type="entry name" value="RNA POLYMERASE SIGMA FACTOR RPOH"/>
    <property type="match status" value="1"/>
</dbReference>
<feature type="domain" description="RNA polymerase sigma-70 region 2" evidence="11">
    <location>
        <begin position="63"/>
        <end position="131"/>
    </location>
</feature>
<name>A0A1X3G5C5_9BRAD</name>
<keyword evidence="4" id="KW-0346">Stress response</keyword>
<feature type="domain" description="RNA polymerase sigma-70 region 4" evidence="12">
    <location>
        <begin position="239"/>
        <end position="289"/>
    </location>
</feature>
<dbReference type="Gene3D" id="1.20.140.160">
    <property type="match status" value="1"/>
</dbReference>
<feature type="coiled-coil region" evidence="9">
    <location>
        <begin position="219"/>
        <end position="246"/>
    </location>
</feature>
<dbReference type="PRINTS" id="PR00046">
    <property type="entry name" value="SIGMA70FCT"/>
</dbReference>
<evidence type="ECO:0000256" key="8">
    <source>
        <dbReference type="NCBIfam" id="TIGR02392"/>
    </source>
</evidence>
<evidence type="ECO:0000259" key="12">
    <source>
        <dbReference type="Pfam" id="PF04545"/>
    </source>
</evidence>
<evidence type="ECO:0000256" key="1">
    <source>
        <dbReference type="ARBA" id="ARBA00007788"/>
    </source>
</evidence>
<dbReference type="InterPro" id="IPR050813">
    <property type="entry name" value="Sigma-70_Factor"/>
</dbReference>
<keyword evidence="5" id="KW-0731">Sigma factor</keyword>
<dbReference type="NCBIfam" id="TIGR02937">
    <property type="entry name" value="sigma70-ECF"/>
    <property type="match status" value="1"/>
</dbReference>
<evidence type="ECO:0000256" key="10">
    <source>
        <dbReference type="SAM" id="MobiDB-lite"/>
    </source>
</evidence>
<accession>A0A1X3G5C5</accession>
<evidence type="ECO:0000256" key="4">
    <source>
        <dbReference type="ARBA" id="ARBA00023016"/>
    </source>
</evidence>
<keyword evidence="6" id="KW-0238">DNA-binding</keyword>
<dbReference type="GO" id="GO:0016987">
    <property type="term" value="F:sigma factor activity"/>
    <property type="evidence" value="ECO:0007669"/>
    <property type="project" value="UniProtKB-UniRule"/>
</dbReference>
<dbReference type="InterPro" id="IPR014284">
    <property type="entry name" value="RNA_pol_sigma-70_dom"/>
</dbReference>
<evidence type="ECO:0000259" key="11">
    <source>
        <dbReference type="Pfam" id="PF04542"/>
    </source>
</evidence>
<dbReference type="AlphaFoldDB" id="A0A1X3G5C5"/>
<keyword evidence="2" id="KW-0963">Cytoplasm</keyword>
<dbReference type="InterPro" id="IPR007630">
    <property type="entry name" value="RNA_pol_sigma70_r4"/>
</dbReference>
<dbReference type="EMBL" id="NAFI01000190">
    <property type="protein sequence ID" value="OSJ01867.1"/>
    <property type="molecule type" value="Genomic_DNA"/>
</dbReference>
<dbReference type="InterPro" id="IPR012759">
    <property type="entry name" value="RNA_pol_sigma_RpoH_proteobac"/>
</dbReference>
<dbReference type="GO" id="GO:0003677">
    <property type="term" value="F:DNA binding"/>
    <property type="evidence" value="ECO:0007669"/>
    <property type="project" value="UniProtKB-KW"/>
</dbReference>
<dbReference type="Pfam" id="PF04545">
    <property type="entry name" value="Sigma70_r4"/>
    <property type="match status" value="1"/>
</dbReference>
<dbReference type="InterPro" id="IPR013324">
    <property type="entry name" value="RNA_pol_sigma_r3/r4-like"/>
</dbReference>
<gene>
    <name evidence="13" type="ORF">BSZ18_39440</name>
</gene>
<feature type="region of interest" description="Disordered" evidence="10">
    <location>
        <begin position="291"/>
        <end position="318"/>
    </location>
</feature>
<evidence type="ECO:0000313" key="13">
    <source>
        <dbReference type="EMBL" id="OSJ01867.1"/>
    </source>
</evidence>
<protein>
    <recommendedName>
        <fullName evidence="8">RNA polymerase sigma factor RpoH</fullName>
    </recommendedName>
</protein>
<dbReference type="InterPro" id="IPR000943">
    <property type="entry name" value="RNA_pol_sigma70"/>
</dbReference>
<dbReference type="PANTHER" id="PTHR30376">
    <property type="entry name" value="SIGMA FACTOR RPOH HEAT SHOCK RELATED"/>
    <property type="match status" value="1"/>
</dbReference>
<keyword evidence="9" id="KW-0175">Coiled coil</keyword>
<reference evidence="13 14" key="1">
    <citation type="submission" date="2017-03" db="EMBL/GenBank/DDBJ databases">
        <title>Whole genome sequences of fourteen strains of Bradyrhizobium canariense and one strain of Bradyrhizobium japonicum isolated from Lupinus (Papilionoideae: Genisteae) species in Algeria.</title>
        <authorList>
            <person name="Crovadore J."/>
            <person name="Chekireb D."/>
            <person name="Brachmann A."/>
            <person name="Chablais R."/>
            <person name="Cochard B."/>
            <person name="Lefort F."/>
        </authorList>
    </citation>
    <scope>NUCLEOTIDE SEQUENCE [LARGE SCALE GENOMIC DNA]</scope>
    <source>
        <strain evidence="13 14">UBMA195</strain>
    </source>
</reference>